<evidence type="ECO:0000313" key="16">
    <source>
        <dbReference type="EMBL" id="KAL3623591.1"/>
    </source>
</evidence>
<dbReference type="SUPFAM" id="SSF52743">
    <property type="entry name" value="Subtilisin-like"/>
    <property type="match status" value="1"/>
</dbReference>
<dbReference type="Gene3D" id="3.40.50.200">
    <property type="entry name" value="Peptidase S8/S53 domain"/>
    <property type="match status" value="1"/>
</dbReference>
<dbReference type="FunFam" id="3.30.70.80:FF:000003">
    <property type="entry name" value="Subtilisin-like protease SBT1.9"/>
    <property type="match status" value="1"/>
</dbReference>
<feature type="domain" description="Subtilisin-like protease fibronectin type-III" evidence="15">
    <location>
        <begin position="654"/>
        <end position="750"/>
    </location>
</feature>
<comment type="similarity">
    <text evidence="2 10">Belongs to the peptidase S8 family.</text>
</comment>
<dbReference type="SUPFAM" id="SSF54897">
    <property type="entry name" value="Protease propeptides/inhibitors"/>
    <property type="match status" value="1"/>
</dbReference>
<dbReference type="FunFam" id="3.40.50.200:FF:000006">
    <property type="entry name" value="Subtilisin-like protease SBT1.5"/>
    <property type="match status" value="1"/>
</dbReference>
<gene>
    <name evidence="16" type="ORF">CASFOL_032407</name>
</gene>
<protein>
    <recommendedName>
        <fullName evidence="18">Subtilisin-like protease</fullName>
    </recommendedName>
</protein>
<evidence type="ECO:0000256" key="10">
    <source>
        <dbReference type="PROSITE-ProRule" id="PRU01240"/>
    </source>
</evidence>
<feature type="domain" description="Peptidase S8/S53" evidence="12">
    <location>
        <begin position="131"/>
        <end position="577"/>
    </location>
</feature>
<dbReference type="PANTHER" id="PTHR10795">
    <property type="entry name" value="PROPROTEIN CONVERTASE SUBTILISIN/KEXIN"/>
    <property type="match status" value="1"/>
</dbReference>
<dbReference type="InterPro" id="IPR010259">
    <property type="entry name" value="S8pro/Inhibitor_I9"/>
</dbReference>
<dbReference type="Gene3D" id="3.30.70.80">
    <property type="entry name" value="Peptidase S8 propeptide/proteinase inhibitor I9"/>
    <property type="match status" value="1"/>
</dbReference>
<dbReference type="InterPro" id="IPR036852">
    <property type="entry name" value="Peptidase_S8/S53_dom_sf"/>
</dbReference>
<organism evidence="16 17">
    <name type="scientific">Castilleja foliolosa</name>
    <dbReference type="NCBI Taxonomy" id="1961234"/>
    <lineage>
        <taxon>Eukaryota</taxon>
        <taxon>Viridiplantae</taxon>
        <taxon>Streptophyta</taxon>
        <taxon>Embryophyta</taxon>
        <taxon>Tracheophyta</taxon>
        <taxon>Spermatophyta</taxon>
        <taxon>Magnoliopsida</taxon>
        <taxon>eudicotyledons</taxon>
        <taxon>Gunneridae</taxon>
        <taxon>Pentapetalae</taxon>
        <taxon>asterids</taxon>
        <taxon>lamiids</taxon>
        <taxon>Lamiales</taxon>
        <taxon>Orobanchaceae</taxon>
        <taxon>Pedicularideae</taxon>
        <taxon>Castillejinae</taxon>
        <taxon>Castilleja</taxon>
    </lineage>
</organism>
<dbReference type="Gene3D" id="2.60.40.2310">
    <property type="match status" value="1"/>
</dbReference>
<dbReference type="InterPro" id="IPR023828">
    <property type="entry name" value="Peptidase_S8_Ser-AS"/>
</dbReference>
<keyword evidence="17" id="KW-1185">Reference proteome</keyword>
<evidence type="ECO:0000256" key="2">
    <source>
        <dbReference type="ARBA" id="ARBA00011073"/>
    </source>
</evidence>
<keyword evidence="8" id="KW-0325">Glycoprotein</keyword>
<evidence type="ECO:0000259" key="12">
    <source>
        <dbReference type="Pfam" id="PF00082"/>
    </source>
</evidence>
<dbReference type="GO" id="GO:0048731">
    <property type="term" value="P:system development"/>
    <property type="evidence" value="ECO:0007669"/>
    <property type="project" value="UniProtKB-ARBA"/>
</dbReference>
<feature type="chain" id="PRO_5044854664" description="Subtilisin-like protease" evidence="11">
    <location>
        <begin position="20"/>
        <end position="752"/>
    </location>
</feature>
<feature type="domain" description="Inhibitor I9" evidence="14">
    <location>
        <begin position="26"/>
        <end position="102"/>
    </location>
</feature>
<feature type="active site" description="Charge relay system" evidence="9 10">
    <location>
        <position position="139"/>
    </location>
</feature>
<evidence type="ECO:0000256" key="3">
    <source>
        <dbReference type="ARBA" id="ARBA00022525"/>
    </source>
</evidence>
<evidence type="ECO:0000256" key="1">
    <source>
        <dbReference type="ARBA" id="ARBA00004613"/>
    </source>
</evidence>
<dbReference type="CDD" id="cd04852">
    <property type="entry name" value="Peptidases_S8_3"/>
    <property type="match status" value="1"/>
</dbReference>
<feature type="active site" description="Charge relay system" evidence="9 10">
    <location>
        <position position="538"/>
    </location>
</feature>
<dbReference type="AlphaFoldDB" id="A0ABD3C360"/>
<keyword evidence="7 10" id="KW-0720">Serine protease</keyword>
<dbReference type="PROSITE" id="PS51892">
    <property type="entry name" value="SUBTILASE"/>
    <property type="match status" value="1"/>
</dbReference>
<dbReference type="GO" id="GO:0005576">
    <property type="term" value="C:extracellular region"/>
    <property type="evidence" value="ECO:0007669"/>
    <property type="project" value="UniProtKB-SubCell"/>
</dbReference>
<dbReference type="GO" id="GO:0006508">
    <property type="term" value="P:proteolysis"/>
    <property type="evidence" value="ECO:0007669"/>
    <property type="project" value="UniProtKB-KW"/>
</dbReference>
<dbReference type="FunFam" id="3.50.30.30:FF:000005">
    <property type="entry name" value="subtilisin-like protease SBT1.5"/>
    <property type="match status" value="1"/>
</dbReference>
<feature type="signal peptide" evidence="11">
    <location>
        <begin position="1"/>
        <end position="19"/>
    </location>
</feature>
<dbReference type="Pfam" id="PF17766">
    <property type="entry name" value="fn3_6"/>
    <property type="match status" value="1"/>
</dbReference>
<evidence type="ECO:0000259" key="15">
    <source>
        <dbReference type="Pfam" id="PF17766"/>
    </source>
</evidence>
<dbReference type="CDD" id="cd02120">
    <property type="entry name" value="PA_subtilisin_like"/>
    <property type="match status" value="1"/>
</dbReference>
<dbReference type="PRINTS" id="PR00723">
    <property type="entry name" value="SUBTILISIN"/>
</dbReference>
<sequence>MALIWLCAIVFLFPSCLLSASSTKKTYIVHMDLDQIPASHTTQETWYSESLQALTSSAENQLYTYDKALNGYAAHLTADQAETLRQSKGVLAVYEDMVYNLHTTRTPEFLGLNNLGPWADHGPYDLCNASQNVIIGVLDTGVWPESKSFNDKGMGPIPTKWKGTCDEAKDFNPKTNCNNKLIGARVFLEAYNKLMLKNNMSAVVSPRDMDGHGTHTASTAAGATVKNASLYGYASGNARGMALCARVASYIACGEYGCMGSDVLGAMNQAIKDGVDVLSMSLGGGAVPYYMDITAIGAFAAMKRGIVVSCSAGNSGPGRRSVSNVAPWIMTVGAGTLDRDFPAYATLGNGKNFKGQSLYSGKGMGKNQVELVYNNRTNGSRLCIDGYLSPAVKGKVVLCDRGGSARGEKGAVVKAAGGVGMILANTAENGEELVADSHLLPAVAVGMKAGDQIKIYISKTEKPSAVLSFSGTVVNVKPSPVVAAFSSRGPNNVTKEILKPDLIGPGVNILAGWSGATAPTGLVDDTRRVEFNIISGTSMSCPHISGLAALLKAAHPDWSPSAIKSALMTTAYTVDNTNSPLLDAANNSPSTPYAHGSGYVNIRKALYPGLVYEITPTDYVYFVCSLNYTYKNFMLITGSQKNVMCKGKFENPGQLNYPSFSVLFNNETKAVVHSRVLTNVGCAGSSYTVSVDMPANVKVTVDPKMLVFKNVGERKWYTVTFEPKSSTRGMEAFGSIVWKNELHEVRSPVAFA</sequence>
<keyword evidence="4 10" id="KW-0645">Protease</keyword>
<feature type="domain" description="PA" evidence="13">
    <location>
        <begin position="370"/>
        <end position="453"/>
    </location>
</feature>
<evidence type="ECO:0000256" key="9">
    <source>
        <dbReference type="PIRSR" id="PIRSR615500-1"/>
    </source>
</evidence>
<dbReference type="InterPro" id="IPR003137">
    <property type="entry name" value="PA_domain"/>
</dbReference>
<evidence type="ECO:0000256" key="11">
    <source>
        <dbReference type="SAM" id="SignalP"/>
    </source>
</evidence>
<dbReference type="InterPro" id="IPR041469">
    <property type="entry name" value="Subtilisin-like_FN3"/>
</dbReference>
<evidence type="ECO:0000256" key="5">
    <source>
        <dbReference type="ARBA" id="ARBA00022729"/>
    </source>
</evidence>
<dbReference type="GO" id="GO:0004252">
    <property type="term" value="F:serine-type endopeptidase activity"/>
    <property type="evidence" value="ECO:0007669"/>
    <property type="project" value="UniProtKB-UniRule"/>
</dbReference>
<dbReference type="EMBL" id="JAVIJP010000054">
    <property type="protein sequence ID" value="KAL3623591.1"/>
    <property type="molecule type" value="Genomic_DNA"/>
</dbReference>
<dbReference type="SUPFAM" id="SSF52025">
    <property type="entry name" value="PA domain"/>
    <property type="match status" value="1"/>
</dbReference>
<dbReference type="Proteomes" id="UP001632038">
    <property type="component" value="Unassembled WGS sequence"/>
</dbReference>
<dbReference type="InterPro" id="IPR034197">
    <property type="entry name" value="Peptidases_S8_3"/>
</dbReference>
<dbReference type="Gene3D" id="3.50.30.30">
    <property type="match status" value="1"/>
</dbReference>
<accession>A0ABD3C360</accession>
<dbReference type="PROSITE" id="PS00138">
    <property type="entry name" value="SUBTILASE_SER"/>
    <property type="match status" value="1"/>
</dbReference>
<evidence type="ECO:0008006" key="18">
    <source>
        <dbReference type="Google" id="ProtNLM"/>
    </source>
</evidence>
<dbReference type="InterPro" id="IPR037045">
    <property type="entry name" value="S8pro/Inhibitor_I9_sf"/>
</dbReference>
<dbReference type="InterPro" id="IPR000209">
    <property type="entry name" value="Peptidase_S8/S53_dom"/>
</dbReference>
<keyword evidence="3" id="KW-0964">Secreted</keyword>
<keyword evidence="6 10" id="KW-0378">Hydrolase</keyword>
<comment type="subcellular location">
    <subcellularLocation>
        <location evidence="1">Secreted</location>
    </subcellularLocation>
</comment>
<reference evidence="17" key="1">
    <citation type="journal article" date="2024" name="IScience">
        <title>Strigolactones Initiate the Formation of Haustorium-like Structures in Castilleja.</title>
        <authorList>
            <person name="Buerger M."/>
            <person name="Peterson D."/>
            <person name="Chory J."/>
        </authorList>
    </citation>
    <scope>NUCLEOTIDE SEQUENCE [LARGE SCALE GENOMIC DNA]</scope>
</reference>
<keyword evidence="5 11" id="KW-0732">Signal</keyword>
<feature type="active site" description="Charge relay system" evidence="9 10">
    <location>
        <position position="212"/>
    </location>
</feature>
<evidence type="ECO:0000256" key="8">
    <source>
        <dbReference type="ARBA" id="ARBA00023180"/>
    </source>
</evidence>
<dbReference type="Pfam" id="PF00082">
    <property type="entry name" value="Peptidase_S8"/>
    <property type="match status" value="1"/>
</dbReference>
<dbReference type="InterPro" id="IPR045051">
    <property type="entry name" value="SBT"/>
</dbReference>
<evidence type="ECO:0000256" key="6">
    <source>
        <dbReference type="ARBA" id="ARBA00022801"/>
    </source>
</evidence>
<name>A0ABD3C360_9LAMI</name>
<evidence type="ECO:0000256" key="7">
    <source>
        <dbReference type="ARBA" id="ARBA00022825"/>
    </source>
</evidence>
<evidence type="ECO:0000256" key="4">
    <source>
        <dbReference type="ARBA" id="ARBA00022670"/>
    </source>
</evidence>
<evidence type="ECO:0000313" key="17">
    <source>
        <dbReference type="Proteomes" id="UP001632038"/>
    </source>
</evidence>
<dbReference type="Pfam" id="PF02225">
    <property type="entry name" value="PA"/>
    <property type="match status" value="1"/>
</dbReference>
<evidence type="ECO:0000259" key="14">
    <source>
        <dbReference type="Pfam" id="PF05922"/>
    </source>
</evidence>
<dbReference type="InterPro" id="IPR046450">
    <property type="entry name" value="PA_dom_sf"/>
</dbReference>
<evidence type="ECO:0000259" key="13">
    <source>
        <dbReference type="Pfam" id="PF02225"/>
    </source>
</evidence>
<dbReference type="InterPro" id="IPR015500">
    <property type="entry name" value="Peptidase_S8_subtilisin-rel"/>
</dbReference>
<dbReference type="Pfam" id="PF05922">
    <property type="entry name" value="Inhibitor_I9"/>
    <property type="match status" value="1"/>
</dbReference>
<comment type="caution">
    <text evidence="16">The sequence shown here is derived from an EMBL/GenBank/DDBJ whole genome shotgun (WGS) entry which is preliminary data.</text>
</comment>
<proteinExistence type="inferred from homology"/>